<keyword evidence="3 8" id="KW-0597">Phosphoprotein</keyword>
<evidence type="ECO:0000256" key="7">
    <source>
        <dbReference type="ARBA" id="ARBA00023163"/>
    </source>
</evidence>
<dbReference type="GO" id="GO:0005737">
    <property type="term" value="C:cytoplasm"/>
    <property type="evidence" value="ECO:0007669"/>
    <property type="project" value="UniProtKB-SubCell"/>
</dbReference>
<dbReference type="Pfam" id="PF00072">
    <property type="entry name" value="Response_reg"/>
    <property type="match status" value="1"/>
</dbReference>
<dbReference type="Gene3D" id="1.10.10.60">
    <property type="entry name" value="Homeodomain-like"/>
    <property type="match status" value="2"/>
</dbReference>
<dbReference type="RefSeq" id="WP_076172912.1">
    <property type="nucleotide sequence ID" value="NZ_MRTP01000006.1"/>
</dbReference>
<keyword evidence="4" id="KW-0902">Two-component regulatory system</keyword>
<dbReference type="GO" id="GO:0043565">
    <property type="term" value="F:sequence-specific DNA binding"/>
    <property type="evidence" value="ECO:0007669"/>
    <property type="project" value="InterPro"/>
</dbReference>
<dbReference type="SMART" id="SM00448">
    <property type="entry name" value="REC"/>
    <property type="match status" value="1"/>
</dbReference>
<dbReference type="InterPro" id="IPR051552">
    <property type="entry name" value="HptR"/>
</dbReference>
<dbReference type="Proteomes" id="UP000187172">
    <property type="component" value="Unassembled WGS sequence"/>
</dbReference>
<evidence type="ECO:0000256" key="6">
    <source>
        <dbReference type="ARBA" id="ARBA00023125"/>
    </source>
</evidence>
<evidence type="ECO:0000259" key="10">
    <source>
        <dbReference type="PROSITE" id="PS50110"/>
    </source>
</evidence>
<sequence length="545" mass="62375">MISVLIVDDEFEIREGLRKRVPWNEYGVSAVMAASDGDEALQMARRHQPNLIVTDIKMNRMSGLEFLAELHTLPDYLWKAVLISGYDDFSLVKQAIQLGAMDYILKPIKLDELERIVRKAVDAIERERLQQQTQDRLTYQVQFAEPKLQEELLREMVENEYDPYRETRISHRLQSLRLDWMSRMPLLLMAIEGDDLRALPARPGMPDEKELVLFGIGNVVSHTLAEQLNMPSALFKDTHERWVAVIGCPDPEMLDSCRTIAETCLLRINQFVKVKASIGISPAPKELNKLHQLYVDCTESLEQKVVCGGNRVFTGSVEDGAAEVGRLTIREPGAVLDLVKYGTDADISESMSDFEDMVKSWELPNLKDIQQQLFKWLMGIYRTAASAGWPDRSWEQDPIGLWEQLEQYDTLQSLQDQVESRLLSLAGDFRKMATSSSQIVQEAEKMIRTRYAENLSLQSVAAAVHVTPIWLSKLYKKEKGRTFIEELTSVRIARAKEMLGDTKYKIYQVSNQVGYKDPVHFTKLFKKLVGVTPKEFRRLQGILDD</sequence>
<feature type="modified residue" description="4-aspartylphosphate" evidence="8">
    <location>
        <position position="55"/>
    </location>
</feature>
<dbReference type="AlphaFoldDB" id="A0A1R1ELQ9"/>
<feature type="domain" description="HTH araC/xylS-type" evidence="9">
    <location>
        <begin position="441"/>
        <end position="539"/>
    </location>
</feature>
<feature type="domain" description="Response regulatory" evidence="10">
    <location>
        <begin position="3"/>
        <end position="121"/>
    </location>
</feature>
<dbReference type="Gene3D" id="3.40.50.2300">
    <property type="match status" value="1"/>
</dbReference>
<evidence type="ECO:0000256" key="2">
    <source>
        <dbReference type="ARBA" id="ARBA00022490"/>
    </source>
</evidence>
<dbReference type="InterPro" id="IPR018060">
    <property type="entry name" value="HTH_AraC"/>
</dbReference>
<dbReference type="InterPro" id="IPR009057">
    <property type="entry name" value="Homeodomain-like_sf"/>
</dbReference>
<evidence type="ECO:0000313" key="12">
    <source>
        <dbReference type="Proteomes" id="UP000187172"/>
    </source>
</evidence>
<dbReference type="GO" id="GO:0003700">
    <property type="term" value="F:DNA-binding transcription factor activity"/>
    <property type="evidence" value="ECO:0007669"/>
    <property type="project" value="InterPro"/>
</dbReference>
<dbReference type="InterPro" id="IPR018062">
    <property type="entry name" value="HTH_AraC-typ_CS"/>
</dbReference>
<evidence type="ECO:0000313" key="11">
    <source>
        <dbReference type="EMBL" id="OMF52740.1"/>
    </source>
</evidence>
<dbReference type="Pfam" id="PF12833">
    <property type="entry name" value="HTH_18"/>
    <property type="match status" value="1"/>
</dbReference>
<dbReference type="PANTHER" id="PTHR42713">
    <property type="entry name" value="HISTIDINE KINASE-RELATED"/>
    <property type="match status" value="1"/>
</dbReference>
<evidence type="ECO:0000259" key="9">
    <source>
        <dbReference type="PROSITE" id="PS01124"/>
    </source>
</evidence>
<evidence type="ECO:0000256" key="1">
    <source>
        <dbReference type="ARBA" id="ARBA00004496"/>
    </source>
</evidence>
<dbReference type="InterPro" id="IPR011006">
    <property type="entry name" value="CheY-like_superfamily"/>
</dbReference>
<accession>A0A1R1ELQ9</accession>
<proteinExistence type="predicted"/>
<organism evidence="11 12">
    <name type="scientific">Paenibacillus rhizosphaerae</name>
    <dbReference type="NCBI Taxonomy" id="297318"/>
    <lineage>
        <taxon>Bacteria</taxon>
        <taxon>Bacillati</taxon>
        <taxon>Bacillota</taxon>
        <taxon>Bacilli</taxon>
        <taxon>Bacillales</taxon>
        <taxon>Paenibacillaceae</taxon>
        <taxon>Paenibacillus</taxon>
    </lineage>
</organism>
<keyword evidence="12" id="KW-1185">Reference proteome</keyword>
<dbReference type="EMBL" id="MRTP01000006">
    <property type="protein sequence ID" value="OMF52740.1"/>
    <property type="molecule type" value="Genomic_DNA"/>
</dbReference>
<protein>
    <submittedName>
        <fullName evidence="11">DNA-binding response regulator</fullName>
    </submittedName>
</protein>
<keyword evidence="7" id="KW-0804">Transcription</keyword>
<name>A0A1R1ELQ9_9BACL</name>
<dbReference type="InterPro" id="IPR001789">
    <property type="entry name" value="Sig_transdc_resp-reg_receiver"/>
</dbReference>
<dbReference type="SUPFAM" id="SSF52172">
    <property type="entry name" value="CheY-like"/>
    <property type="match status" value="1"/>
</dbReference>
<dbReference type="PROSITE" id="PS01124">
    <property type="entry name" value="HTH_ARAC_FAMILY_2"/>
    <property type="match status" value="1"/>
</dbReference>
<dbReference type="CDD" id="cd17536">
    <property type="entry name" value="REC_YesN-like"/>
    <property type="match status" value="1"/>
</dbReference>
<dbReference type="PROSITE" id="PS00041">
    <property type="entry name" value="HTH_ARAC_FAMILY_1"/>
    <property type="match status" value="1"/>
</dbReference>
<reference evidence="11 12" key="1">
    <citation type="submission" date="2016-11" db="EMBL/GenBank/DDBJ databases">
        <title>Paenibacillus species isolates.</title>
        <authorList>
            <person name="Beno S.M."/>
        </authorList>
    </citation>
    <scope>NUCLEOTIDE SEQUENCE [LARGE SCALE GENOMIC DNA]</scope>
    <source>
        <strain evidence="11 12">FSL R5-0378</strain>
    </source>
</reference>
<gene>
    <name evidence="11" type="ORF">BK138_21970</name>
</gene>
<comment type="caution">
    <text evidence="11">The sequence shown here is derived from an EMBL/GenBank/DDBJ whole genome shotgun (WGS) entry which is preliminary data.</text>
</comment>
<evidence type="ECO:0000256" key="8">
    <source>
        <dbReference type="PROSITE-ProRule" id="PRU00169"/>
    </source>
</evidence>
<dbReference type="GO" id="GO:0000160">
    <property type="term" value="P:phosphorelay signal transduction system"/>
    <property type="evidence" value="ECO:0007669"/>
    <property type="project" value="UniProtKB-KW"/>
</dbReference>
<keyword evidence="6 11" id="KW-0238">DNA-binding</keyword>
<evidence type="ECO:0000256" key="3">
    <source>
        <dbReference type="ARBA" id="ARBA00022553"/>
    </source>
</evidence>
<keyword evidence="5" id="KW-0805">Transcription regulation</keyword>
<dbReference type="SMART" id="SM00342">
    <property type="entry name" value="HTH_ARAC"/>
    <property type="match status" value="1"/>
</dbReference>
<evidence type="ECO:0000256" key="4">
    <source>
        <dbReference type="ARBA" id="ARBA00023012"/>
    </source>
</evidence>
<dbReference type="PROSITE" id="PS50110">
    <property type="entry name" value="RESPONSE_REGULATORY"/>
    <property type="match status" value="1"/>
</dbReference>
<comment type="subcellular location">
    <subcellularLocation>
        <location evidence="1">Cytoplasm</location>
    </subcellularLocation>
</comment>
<evidence type="ECO:0000256" key="5">
    <source>
        <dbReference type="ARBA" id="ARBA00023015"/>
    </source>
</evidence>
<keyword evidence="2" id="KW-0963">Cytoplasm</keyword>
<dbReference type="PRINTS" id="PR00032">
    <property type="entry name" value="HTHARAC"/>
</dbReference>
<dbReference type="PANTHER" id="PTHR42713:SF3">
    <property type="entry name" value="TRANSCRIPTIONAL REGULATORY PROTEIN HPTR"/>
    <property type="match status" value="1"/>
</dbReference>
<dbReference type="STRING" id="297318.BK138_21970"/>
<dbReference type="InterPro" id="IPR020449">
    <property type="entry name" value="Tscrpt_reg_AraC-type_HTH"/>
</dbReference>
<dbReference type="SUPFAM" id="SSF46689">
    <property type="entry name" value="Homeodomain-like"/>
    <property type="match status" value="1"/>
</dbReference>